<dbReference type="InterPro" id="IPR018392">
    <property type="entry name" value="LysM"/>
</dbReference>
<dbReference type="InterPro" id="IPR036779">
    <property type="entry name" value="LysM_dom_sf"/>
</dbReference>
<evidence type="ECO:0000313" key="3">
    <source>
        <dbReference type="Proteomes" id="UP000029622"/>
    </source>
</evidence>
<dbReference type="SUPFAM" id="SSF54106">
    <property type="entry name" value="LysM domain"/>
    <property type="match status" value="1"/>
</dbReference>
<gene>
    <name evidence="2" type="ORF">Y919_08995</name>
</gene>
<comment type="caution">
    <text evidence="2">The sequence shown here is derived from an EMBL/GenBank/DDBJ whole genome shotgun (WGS) entry which is preliminary data.</text>
</comment>
<sequence>MAVELIKDLLKIEETIGKEEIDALIEDEISLSEVKPNIKKILNIDGEIETLETRAVKDKILINGIIKYNILYAADDENLTIERIEDSTNFQEEILINGAEEEMNVDIKTNIEHIDCNLIDSRKMSIKTVLHFNTKVQSCSTIEIVKDIQGVEGIQTLKDCIRYNDIVGSNTSDTLVKEAFELSEDMPSIEHILKLNVKGYEREVRVVEDKVIVSGVVECAIIYYSDDEESRINHVKYEIPFTHFVDLPGAVKDMDNRVNIEISNVEYDIREDISGEKRVIDIEAFVKISAKVFEQREKEVILDSYSTKRKFKLIKKEVDVLENIAESISKEVVKGVVNLPQNYEGIESICDLMAKPVLTDYRVVENKLIIEGLLEADILYVGESTGEIMGFKEEIPFKSYVDIDGIKEDMDIDIELVMDSLKFNRVNSRDIEIEGIVKNDVKVDRIKKIDIITEIEEDDKVVDLSSRPSITIYIVQKGDTLWDIAKRFNTTVDELINTNDIINPENIMPGEKIIIQKQIEVMEF</sequence>
<dbReference type="RefSeq" id="WP_035164115.1">
    <property type="nucleotide sequence ID" value="NZ_AZTB01000048.1"/>
</dbReference>
<dbReference type="Pfam" id="PF12673">
    <property type="entry name" value="SipL"/>
    <property type="match status" value="3"/>
</dbReference>
<organism evidence="2 3">
    <name type="scientific">Caloranaerobacter azorensis H53214</name>
    <dbReference type="NCBI Taxonomy" id="1156417"/>
    <lineage>
        <taxon>Bacteria</taxon>
        <taxon>Bacillati</taxon>
        <taxon>Bacillota</taxon>
        <taxon>Tissierellia</taxon>
        <taxon>Tissierellales</taxon>
        <taxon>Thermohalobacteraceae</taxon>
        <taxon>Caloranaerobacter</taxon>
    </lineage>
</organism>
<proteinExistence type="predicted"/>
<dbReference type="PANTHER" id="PTHR33734">
    <property type="entry name" value="LYSM DOMAIN-CONTAINING GPI-ANCHORED PROTEIN 2"/>
    <property type="match status" value="1"/>
</dbReference>
<evidence type="ECO:0000259" key="1">
    <source>
        <dbReference type="PROSITE" id="PS51782"/>
    </source>
</evidence>
<protein>
    <submittedName>
        <fullName evidence="2">Peptidoglycan-binding LysM</fullName>
    </submittedName>
</protein>
<accession>A0A096BGD7</accession>
<dbReference type="Proteomes" id="UP000029622">
    <property type="component" value="Unassembled WGS sequence"/>
</dbReference>
<evidence type="ECO:0000313" key="2">
    <source>
        <dbReference type="EMBL" id="KGG79937.1"/>
    </source>
</evidence>
<dbReference type="Gene3D" id="3.10.350.10">
    <property type="entry name" value="LysM domain"/>
    <property type="match status" value="1"/>
</dbReference>
<dbReference type="PROSITE" id="PS51782">
    <property type="entry name" value="LYSM"/>
    <property type="match status" value="1"/>
</dbReference>
<feature type="domain" description="LysM" evidence="1">
    <location>
        <begin position="471"/>
        <end position="515"/>
    </location>
</feature>
<name>A0A096BGD7_9FIRM</name>
<dbReference type="AlphaFoldDB" id="A0A096BGD7"/>
<dbReference type="CDD" id="cd00118">
    <property type="entry name" value="LysM"/>
    <property type="match status" value="1"/>
</dbReference>
<dbReference type="PANTHER" id="PTHR33734:SF22">
    <property type="entry name" value="MEMBRANE-BOUND LYTIC MUREIN TRANSGLYCOSYLASE D"/>
    <property type="match status" value="1"/>
</dbReference>
<reference evidence="2 3" key="1">
    <citation type="submission" date="2013-12" db="EMBL/GenBank/DDBJ databases">
        <title>Draft genome sequence of Caloranaerobacter sp. H53214.</title>
        <authorList>
            <person name="Jiang L.J."/>
            <person name="Shao Z.Z."/>
            <person name="Long M.N."/>
        </authorList>
    </citation>
    <scope>NUCLEOTIDE SEQUENCE [LARGE SCALE GENOMIC DNA]</scope>
    <source>
        <strain evidence="2 3">H53214</strain>
    </source>
</reference>
<dbReference type="InterPro" id="IPR024300">
    <property type="entry name" value="SipL_SPOCS_dom"/>
</dbReference>
<dbReference type="SMART" id="SM00257">
    <property type="entry name" value="LysM"/>
    <property type="match status" value="1"/>
</dbReference>
<dbReference type="Pfam" id="PF01476">
    <property type="entry name" value="LysM"/>
    <property type="match status" value="1"/>
</dbReference>
<dbReference type="GO" id="GO:0008932">
    <property type="term" value="F:lytic endotransglycosylase activity"/>
    <property type="evidence" value="ECO:0007669"/>
    <property type="project" value="TreeGrafter"/>
</dbReference>
<dbReference type="STRING" id="1156417.Y919_08995"/>
<dbReference type="EMBL" id="AZTB01000048">
    <property type="protein sequence ID" value="KGG79937.1"/>
    <property type="molecule type" value="Genomic_DNA"/>
</dbReference>